<feature type="region of interest" description="Disordered" evidence="1">
    <location>
        <begin position="1"/>
        <end position="20"/>
    </location>
</feature>
<evidence type="ECO:0000313" key="3">
    <source>
        <dbReference type="Proteomes" id="UP000501690"/>
    </source>
</evidence>
<dbReference type="EMBL" id="CP039346">
    <property type="protein sequence ID" value="QCD83571.1"/>
    <property type="molecule type" value="Genomic_DNA"/>
</dbReference>
<keyword evidence="3" id="KW-1185">Reference proteome</keyword>
<dbReference type="AlphaFoldDB" id="A0A4D6L4Y3"/>
<protein>
    <submittedName>
        <fullName evidence="2">Uncharacterized protein</fullName>
    </submittedName>
</protein>
<gene>
    <name evidence="2" type="ORF">DEO72_LG2g3917</name>
</gene>
<evidence type="ECO:0000256" key="1">
    <source>
        <dbReference type="SAM" id="MobiDB-lite"/>
    </source>
</evidence>
<reference evidence="2 3" key="1">
    <citation type="submission" date="2019-04" db="EMBL/GenBank/DDBJ databases">
        <title>An improved genome assembly and genetic linkage map for asparagus bean, Vigna unguiculata ssp. sesquipedialis.</title>
        <authorList>
            <person name="Xia Q."/>
            <person name="Zhang R."/>
            <person name="Dong Y."/>
        </authorList>
    </citation>
    <scope>NUCLEOTIDE SEQUENCE [LARGE SCALE GENOMIC DNA]</scope>
    <source>
        <tissue evidence="2">Leaf</tissue>
    </source>
</reference>
<evidence type="ECO:0000313" key="2">
    <source>
        <dbReference type="EMBL" id="QCD83571.1"/>
    </source>
</evidence>
<feature type="compositionally biased region" description="Basic and acidic residues" evidence="1">
    <location>
        <begin position="79"/>
        <end position="91"/>
    </location>
</feature>
<proteinExistence type="predicted"/>
<accession>A0A4D6L4Y3</accession>
<name>A0A4D6L4Y3_VIGUN</name>
<feature type="region of interest" description="Disordered" evidence="1">
    <location>
        <begin position="59"/>
        <end position="91"/>
    </location>
</feature>
<feature type="compositionally biased region" description="Polar residues" evidence="1">
    <location>
        <begin position="1"/>
        <end position="15"/>
    </location>
</feature>
<organism evidence="2 3">
    <name type="scientific">Vigna unguiculata</name>
    <name type="common">Cowpea</name>
    <dbReference type="NCBI Taxonomy" id="3917"/>
    <lineage>
        <taxon>Eukaryota</taxon>
        <taxon>Viridiplantae</taxon>
        <taxon>Streptophyta</taxon>
        <taxon>Embryophyta</taxon>
        <taxon>Tracheophyta</taxon>
        <taxon>Spermatophyta</taxon>
        <taxon>Magnoliopsida</taxon>
        <taxon>eudicotyledons</taxon>
        <taxon>Gunneridae</taxon>
        <taxon>Pentapetalae</taxon>
        <taxon>rosids</taxon>
        <taxon>fabids</taxon>
        <taxon>Fabales</taxon>
        <taxon>Fabaceae</taxon>
        <taxon>Papilionoideae</taxon>
        <taxon>50 kb inversion clade</taxon>
        <taxon>NPAAA clade</taxon>
        <taxon>indigoferoid/millettioid clade</taxon>
        <taxon>Phaseoleae</taxon>
        <taxon>Vigna</taxon>
    </lineage>
</organism>
<feature type="compositionally biased region" description="Basic and acidic residues" evidence="1">
    <location>
        <begin position="62"/>
        <end position="72"/>
    </location>
</feature>
<sequence length="214" mass="24364">MGSNVKPSHEGNTMMNKDGKGFVVSDRSLSEWHQGRRSVANVLRQRCFDMVIRQGCAMARRTHGDSSSGEKDKKKKKKKDEEEMSLRHNGDEAVTQRQCDDCATMVQQRRGCGTIRVVKEKEKIRRKKIAGNQRLRQRQWRCQRWIYRNGVKERGGVVAMSDIGRRHDGLAPRREEEKNASVIVDVGIGRHESCGNAPTYDGVPSYDGICLVTY</sequence>
<dbReference type="Proteomes" id="UP000501690">
    <property type="component" value="Linkage Group LG2"/>
</dbReference>